<evidence type="ECO:0000256" key="7">
    <source>
        <dbReference type="ARBA" id="ARBA00022741"/>
    </source>
</evidence>
<keyword evidence="9" id="KW-0378">Hydrolase</keyword>
<dbReference type="PANTHER" id="PTHR45339:SF1">
    <property type="entry name" value="HYBRID SIGNAL TRANSDUCTION HISTIDINE KINASE J"/>
    <property type="match status" value="1"/>
</dbReference>
<evidence type="ECO:0000313" key="20">
    <source>
        <dbReference type="EMBL" id="SIO95231.1"/>
    </source>
</evidence>
<evidence type="ECO:0000256" key="13">
    <source>
        <dbReference type="ARBA" id="ARBA00023136"/>
    </source>
</evidence>
<dbReference type="SUPFAM" id="SSF55874">
    <property type="entry name" value="ATPase domain of HSP90 chaperone/DNA topoisomerase II/histidine kinase"/>
    <property type="match status" value="1"/>
</dbReference>
<evidence type="ECO:0000256" key="5">
    <source>
        <dbReference type="ARBA" id="ARBA00022679"/>
    </source>
</evidence>
<dbReference type="GO" id="GO:0016787">
    <property type="term" value="F:hydrolase activity"/>
    <property type="evidence" value="ECO:0007669"/>
    <property type="project" value="UniProtKB-KW"/>
</dbReference>
<dbReference type="PROSITE" id="PS50109">
    <property type="entry name" value="HIS_KIN"/>
    <property type="match status" value="1"/>
</dbReference>
<keyword evidence="6 16" id="KW-0812">Transmembrane</keyword>
<dbReference type="Gene3D" id="1.10.287.130">
    <property type="match status" value="1"/>
</dbReference>
<proteinExistence type="predicted"/>
<evidence type="ECO:0000256" key="10">
    <source>
        <dbReference type="ARBA" id="ARBA00022840"/>
    </source>
</evidence>
<dbReference type="GO" id="GO:0000155">
    <property type="term" value="F:phosphorelay sensor kinase activity"/>
    <property type="evidence" value="ECO:0007669"/>
    <property type="project" value="InterPro"/>
</dbReference>
<dbReference type="PRINTS" id="PR00344">
    <property type="entry name" value="BCTRLSENSOR"/>
</dbReference>
<dbReference type="PROSITE" id="PS50110">
    <property type="entry name" value="RESPONSE_REGULATORY"/>
    <property type="match status" value="1"/>
</dbReference>
<keyword evidence="11 16" id="KW-1133">Transmembrane helix</keyword>
<feature type="modified residue" description="4-aspartylphosphate" evidence="14">
    <location>
        <position position="867"/>
    </location>
</feature>
<dbReference type="Gene3D" id="3.40.50.2300">
    <property type="match status" value="1"/>
</dbReference>
<dbReference type="InterPro" id="IPR001789">
    <property type="entry name" value="Sig_transdc_resp-reg_receiver"/>
</dbReference>
<dbReference type="InterPro" id="IPR011006">
    <property type="entry name" value="CheY-like_superfamily"/>
</dbReference>
<accession>A0A1N6M6Z7</accession>
<name>A0A1N6M6Z7_9VIBR</name>
<dbReference type="SMART" id="SM00387">
    <property type="entry name" value="HATPase_c"/>
    <property type="match status" value="1"/>
</dbReference>
<dbReference type="SMART" id="SM00448">
    <property type="entry name" value="REC"/>
    <property type="match status" value="1"/>
</dbReference>
<dbReference type="RefSeq" id="WP_074373743.1">
    <property type="nucleotide sequence ID" value="NZ_AP024907.1"/>
</dbReference>
<dbReference type="GO" id="GO:0005524">
    <property type="term" value="F:ATP binding"/>
    <property type="evidence" value="ECO:0007669"/>
    <property type="project" value="UniProtKB-KW"/>
</dbReference>
<dbReference type="SMART" id="SM00304">
    <property type="entry name" value="HAMP"/>
    <property type="match status" value="1"/>
</dbReference>
<keyword evidence="13 16" id="KW-0472">Membrane</keyword>
<dbReference type="SMART" id="SM00388">
    <property type="entry name" value="HisKA"/>
    <property type="match status" value="1"/>
</dbReference>
<dbReference type="InterPro" id="IPR003661">
    <property type="entry name" value="HisK_dim/P_dom"/>
</dbReference>
<feature type="domain" description="Histidine kinase" evidence="17">
    <location>
        <begin position="571"/>
        <end position="793"/>
    </location>
</feature>
<dbReference type="InterPro" id="IPR003594">
    <property type="entry name" value="HATPase_dom"/>
</dbReference>
<evidence type="ECO:0000259" key="17">
    <source>
        <dbReference type="PROSITE" id="PS50109"/>
    </source>
</evidence>
<evidence type="ECO:0000256" key="1">
    <source>
        <dbReference type="ARBA" id="ARBA00000085"/>
    </source>
</evidence>
<evidence type="ECO:0000256" key="12">
    <source>
        <dbReference type="ARBA" id="ARBA00023012"/>
    </source>
</evidence>
<evidence type="ECO:0000256" key="3">
    <source>
        <dbReference type="ARBA" id="ARBA00012438"/>
    </source>
</evidence>
<dbReference type="Pfam" id="PF00072">
    <property type="entry name" value="Response_reg"/>
    <property type="match status" value="1"/>
</dbReference>
<dbReference type="Gene3D" id="3.30.565.10">
    <property type="entry name" value="Histidine kinase-like ATPase, C-terminal domain"/>
    <property type="match status" value="1"/>
</dbReference>
<keyword evidence="8" id="KW-0418">Kinase</keyword>
<evidence type="ECO:0000259" key="18">
    <source>
        <dbReference type="PROSITE" id="PS50110"/>
    </source>
</evidence>
<evidence type="ECO:0000313" key="21">
    <source>
        <dbReference type="Proteomes" id="UP000184774"/>
    </source>
</evidence>
<dbReference type="OrthoDB" id="6724607at2"/>
<dbReference type="EC" id="2.7.13.3" evidence="3"/>
<evidence type="ECO:0000256" key="14">
    <source>
        <dbReference type="PROSITE-ProRule" id="PRU00169"/>
    </source>
</evidence>
<dbReference type="AlphaFoldDB" id="A0A1N6M6Z7"/>
<dbReference type="CDD" id="cd06225">
    <property type="entry name" value="HAMP"/>
    <property type="match status" value="1"/>
</dbReference>
<dbReference type="SUPFAM" id="SSF52172">
    <property type="entry name" value="CheY-like"/>
    <property type="match status" value="1"/>
</dbReference>
<keyword evidence="4 14" id="KW-0597">Phosphoprotein</keyword>
<dbReference type="InterPro" id="IPR003660">
    <property type="entry name" value="HAMP_dom"/>
</dbReference>
<evidence type="ECO:0000256" key="6">
    <source>
        <dbReference type="ARBA" id="ARBA00022692"/>
    </source>
</evidence>
<dbReference type="PANTHER" id="PTHR45339">
    <property type="entry name" value="HYBRID SIGNAL TRANSDUCTION HISTIDINE KINASE J"/>
    <property type="match status" value="1"/>
</dbReference>
<dbReference type="Gene3D" id="6.10.340.10">
    <property type="match status" value="1"/>
</dbReference>
<keyword evidence="10" id="KW-0067">ATP-binding</keyword>
<dbReference type="InterPro" id="IPR036097">
    <property type="entry name" value="HisK_dim/P_sf"/>
</dbReference>
<dbReference type="Pfam" id="PF02518">
    <property type="entry name" value="HATPase_c"/>
    <property type="match status" value="1"/>
</dbReference>
<evidence type="ECO:0000256" key="9">
    <source>
        <dbReference type="ARBA" id="ARBA00022801"/>
    </source>
</evidence>
<organism evidence="20 21">
    <name type="scientific">Vibrio spartinae</name>
    <dbReference type="NCBI Taxonomy" id="1918945"/>
    <lineage>
        <taxon>Bacteria</taxon>
        <taxon>Pseudomonadati</taxon>
        <taxon>Pseudomonadota</taxon>
        <taxon>Gammaproteobacteria</taxon>
        <taxon>Vibrionales</taxon>
        <taxon>Vibrionaceae</taxon>
        <taxon>Vibrio</taxon>
    </lineage>
</organism>
<feature type="domain" description="HAMP" evidence="19">
    <location>
        <begin position="457"/>
        <end position="510"/>
    </location>
</feature>
<dbReference type="GO" id="GO:0016020">
    <property type="term" value="C:membrane"/>
    <property type="evidence" value="ECO:0007669"/>
    <property type="project" value="UniProtKB-SubCell"/>
</dbReference>
<dbReference type="FunFam" id="1.10.287.130:FF:000004">
    <property type="entry name" value="Ethylene receptor 1"/>
    <property type="match status" value="1"/>
</dbReference>
<dbReference type="FunFam" id="3.30.565.10:FF:000010">
    <property type="entry name" value="Sensor histidine kinase RcsC"/>
    <property type="match status" value="1"/>
</dbReference>
<dbReference type="CDD" id="cd16922">
    <property type="entry name" value="HATPase_EvgS-ArcB-TorS-like"/>
    <property type="match status" value="1"/>
</dbReference>
<gene>
    <name evidence="20" type="primary">rpfC_1</name>
    <name evidence="20" type="ORF">VSP9026_02972</name>
</gene>
<evidence type="ECO:0000256" key="4">
    <source>
        <dbReference type="ARBA" id="ARBA00022553"/>
    </source>
</evidence>
<feature type="transmembrane region" description="Helical" evidence="16">
    <location>
        <begin position="12"/>
        <end position="36"/>
    </location>
</feature>
<dbReference type="SUPFAM" id="SSF47384">
    <property type="entry name" value="Homodimeric domain of signal transducing histidine kinase"/>
    <property type="match status" value="1"/>
</dbReference>
<comment type="subcellular location">
    <subcellularLocation>
        <location evidence="2">Membrane</location>
    </subcellularLocation>
</comment>
<keyword evidence="15" id="KW-0175">Coiled coil</keyword>
<evidence type="ECO:0000256" key="15">
    <source>
        <dbReference type="SAM" id="Coils"/>
    </source>
</evidence>
<comment type="catalytic activity">
    <reaction evidence="1">
        <text>ATP + protein L-histidine = ADP + protein N-phospho-L-histidine.</text>
        <dbReference type="EC" id="2.7.13.3"/>
    </reaction>
</comment>
<protein>
    <recommendedName>
        <fullName evidence="3">histidine kinase</fullName>
        <ecNumber evidence="3">2.7.13.3</ecNumber>
    </recommendedName>
</protein>
<dbReference type="Pfam" id="PF00512">
    <property type="entry name" value="HisKA"/>
    <property type="match status" value="1"/>
</dbReference>
<reference evidence="20 21" key="1">
    <citation type="submission" date="2016-12" db="EMBL/GenBank/DDBJ databases">
        <authorList>
            <person name="Song W.-J."/>
            <person name="Kurnit D.M."/>
        </authorList>
    </citation>
    <scope>NUCLEOTIDE SEQUENCE [LARGE SCALE GENOMIC DNA]</scope>
    <source>
        <strain evidence="20 21">CECT 9026</strain>
    </source>
</reference>
<dbReference type="Proteomes" id="UP000184774">
    <property type="component" value="Unassembled WGS sequence"/>
</dbReference>
<evidence type="ECO:0000256" key="16">
    <source>
        <dbReference type="SAM" id="Phobius"/>
    </source>
</evidence>
<dbReference type="Pfam" id="PF00672">
    <property type="entry name" value="HAMP"/>
    <property type="match status" value="1"/>
</dbReference>
<feature type="domain" description="Response regulatory" evidence="18">
    <location>
        <begin position="818"/>
        <end position="934"/>
    </location>
</feature>
<dbReference type="PROSITE" id="PS50885">
    <property type="entry name" value="HAMP"/>
    <property type="match status" value="1"/>
</dbReference>
<evidence type="ECO:0000256" key="11">
    <source>
        <dbReference type="ARBA" id="ARBA00022989"/>
    </source>
</evidence>
<keyword evidence="5 20" id="KW-0808">Transferase</keyword>
<feature type="coiled-coil region" evidence="15">
    <location>
        <begin position="508"/>
        <end position="564"/>
    </location>
</feature>
<dbReference type="InterPro" id="IPR036890">
    <property type="entry name" value="HATPase_C_sf"/>
</dbReference>
<sequence length="1029" mass="115552">MLKIRSFEHWSITTKITVSVILLVFLNIGVSAVHFYSLTQLKKSVEMISYASAVMASVNDAAERVEHFISSHDPARLDEVKTMIEENVKTLAHLDLSEVDSVHAEEVSALKRRMRYFSNTVDILGLATDMMNTETSNMTRQQTQLQNVATAIETDLTQRREQLERRMHLQDEGTDEMLRAHQIIQSLRGGLHKMSSVLLPDTVGNIEPPLKDIRQALQAMFPVVNMLKGNYAQEQWFSAIKQLEQALILTREDVKALKGTPSERRGVYTQMLVHLKTIEQLINQLESRVSAREGELDQMMDHLRTELGLQQNAVNVSRRFTERVAYLEAKTLAFLLRSTDDEAALVHEILDQLSHYSRILPSVNISESSQNTAVTVNALIDGYRDAFIRFRQASYALSRVHMKVRDEADRTSSLVSQFAKEQQVTADKHNAWGELSGTIVGGITALTALFIAWSTSRLIARPIISLSAVMRQLAAGELDVNITGVGRQDEVGTMSRAVKVFQENAVKVRAMEAEAESERQQIMAQLEQRVVERTEDLQHKTEQLEAQARELDRARIQAEAATHSKSVFLANMSHELRTPLNAILGYAQLIYRAPELNEQQKEGLNTILQSGHHLLTLINDLLDLSKIEAGRMEMTPEAIDLSRCFQSVLEIIRIKAAEKGLTLKLQVMPQTLPWVFLDEKRLRQVLLNLLGNAVKYTDTGHIDLNVRAESIDMGASVRVTFSVEDSGVGIDPEMQDVIFRPFERVGDKKRRIIGTGLGLAISQQLVKQMGGEIQVKSQAGMGSQFFFTLDLPVVTEKREQDVRSGQAQIIGYEGSRKQILIVDDVLENRMLLVDLLSDIGFETCEATEGQAGIEQASAKRPDLILMDIVMPVMDGLEATRHIRLMPALEATPILIVSASASQTEFTQGKEAGASGFVSKPIDRHQLLIQIGELLDLTWIVDEQTSELEASSKVSDTSEWVVPPRTQLEELHHLALIGNMRHLRDWAEDLQTEDPRYHAFATHLIDMTKSFQSRAILLLVNELLERKPAI</sequence>
<feature type="coiled-coil region" evidence="15">
    <location>
        <begin position="240"/>
        <end position="295"/>
    </location>
</feature>
<dbReference type="CDD" id="cd00082">
    <property type="entry name" value="HisKA"/>
    <property type="match status" value="1"/>
</dbReference>
<dbReference type="EMBL" id="FSSB01000018">
    <property type="protein sequence ID" value="SIO95231.1"/>
    <property type="molecule type" value="Genomic_DNA"/>
</dbReference>
<dbReference type="InterPro" id="IPR005467">
    <property type="entry name" value="His_kinase_dom"/>
</dbReference>
<evidence type="ECO:0000256" key="2">
    <source>
        <dbReference type="ARBA" id="ARBA00004370"/>
    </source>
</evidence>
<evidence type="ECO:0000259" key="19">
    <source>
        <dbReference type="PROSITE" id="PS50885"/>
    </source>
</evidence>
<keyword evidence="12" id="KW-0902">Two-component regulatory system</keyword>
<dbReference type="InterPro" id="IPR004358">
    <property type="entry name" value="Sig_transdc_His_kin-like_C"/>
</dbReference>
<keyword evidence="7" id="KW-0547">Nucleotide-binding</keyword>
<evidence type="ECO:0000256" key="8">
    <source>
        <dbReference type="ARBA" id="ARBA00022777"/>
    </source>
</evidence>
<dbReference type="SUPFAM" id="SSF158472">
    <property type="entry name" value="HAMP domain-like"/>
    <property type="match status" value="1"/>
</dbReference>